<evidence type="ECO:0000256" key="5">
    <source>
        <dbReference type="SAM" id="Phobius"/>
    </source>
</evidence>
<feature type="transmembrane region" description="Helical" evidence="5">
    <location>
        <begin position="41"/>
        <end position="61"/>
    </location>
</feature>
<keyword evidence="7" id="KW-1185">Reference proteome</keyword>
<evidence type="ECO:0000256" key="1">
    <source>
        <dbReference type="ARBA" id="ARBA00004141"/>
    </source>
</evidence>
<evidence type="ECO:0000256" key="3">
    <source>
        <dbReference type="ARBA" id="ARBA00022989"/>
    </source>
</evidence>
<name>A0ABW2V4B2_9BACL</name>
<dbReference type="RefSeq" id="WP_138790136.1">
    <property type="nucleotide sequence ID" value="NZ_JBHTGQ010000015.1"/>
</dbReference>
<keyword evidence="4 5" id="KW-0472">Membrane</keyword>
<dbReference type="InterPro" id="IPR019109">
    <property type="entry name" value="MamF_MmsF"/>
</dbReference>
<evidence type="ECO:0000313" key="6">
    <source>
        <dbReference type="EMBL" id="MFC7749645.1"/>
    </source>
</evidence>
<evidence type="ECO:0000256" key="4">
    <source>
        <dbReference type="ARBA" id="ARBA00023136"/>
    </source>
</evidence>
<dbReference type="EMBL" id="JBHTGQ010000015">
    <property type="protein sequence ID" value="MFC7749645.1"/>
    <property type="molecule type" value="Genomic_DNA"/>
</dbReference>
<dbReference type="Proteomes" id="UP001596528">
    <property type="component" value="Unassembled WGS sequence"/>
</dbReference>
<feature type="transmembrane region" description="Helical" evidence="5">
    <location>
        <begin position="67"/>
        <end position="90"/>
    </location>
</feature>
<reference evidence="7" key="1">
    <citation type="journal article" date="2019" name="Int. J. Syst. Evol. Microbiol.">
        <title>The Global Catalogue of Microorganisms (GCM) 10K type strain sequencing project: providing services to taxonomists for standard genome sequencing and annotation.</title>
        <authorList>
            <consortium name="The Broad Institute Genomics Platform"/>
            <consortium name="The Broad Institute Genome Sequencing Center for Infectious Disease"/>
            <person name="Wu L."/>
            <person name="Ma J."/>
        </authorList>
    </citation>
    <scope>NUCLEOTIDE SEQUENCE [LARGE SCALE GENOMIC DNA]</scope>
    <source>
        <strain evidence="7">JCM 18657</strain>
    </source>
</reference>
<keyword evidence="2 5" id="KW-0812">Transmembrane</keyword>
<comment type="caution">
    <text evidence="6">The sequence shown here is derived from an EMBL/GenBank/DDBJ whole genome shotgun (WGS) entry which is preliminary data.</text>
</comment>
<accession>A0ABW2V4B2</accession>
<keyword evidence="3 5" id="KW-1133">Transmembrane helix</keyword>
<gene>
    <name evidence="6" type="ORF">ACFQWB_06795</name>
</gene>
<protein>
    <submittedName>
        <fullName evidence="6">DUF4870 domain-containing protein</fullName>
    </submittedName>
</protein>
<dbReference type="Pfam" id="PF09685">
    <property type="entry name" value="MamF_MmsF"/>
    <property type="match status" value="1"/>
</dbReference>
<feature type="transmembrane region" description="Helical" evidence="5">
    <location>
        <begin position="6"/>
        <end position="29"/>
    </location>
</feature>
<proteinExistence type="predicted"/>
<comment type="subcellular location">
    <subcellularLocation>
        <location evidence="1">Membrane</location>
        <topology evidence="1">Multi-pass membrane protein</topology>
    </subcellularLocation>
</comment>
<evidence type="ECO:0000313" key="7">
    <source>
        <dbReference type="Proteomes" id="UP001596528"/>
    </source>
</evidence>
<evidence type="ECO:0000256" key="2">
    <source>
        <dbReference type="ARBA" id="ARBA00022692"/>
    </source>
</evidence>
<sequence>MDIRRIIASLCYFSIFFAGIVLPLVVYFVSNDRWVKDHAKAAFLSHLLPYAAIIAVPFAWYASGPSIGGILGVVLLFAAAGAVIFVWNIYRGIQTLIGDDIRF</sequence>
<organism evidence="6 7">
    <name type="scientific">Paenibacillus thermoaerophilus</name>
    <dbReference type="NCBI Taxonomy" id="1215385"/>
    <lineage>
        <taxon>Bacteria</taxon>
        <taxon>Bacillati</taxon>
        <taxon>Bacillota</taxon>
        <taxon>Bacilli</taxon>
        <taxon>Bacillales</taxon>
        <taxon>Paenibacillaceae</taxon>
        <taxon>Paenibacillus</taxon>
    </lineage>
</organism>